<dbReference type="PANTHER" id="PTHR12400">
    <property type="entry name" value="INOSITOL POLYPHOSPHATE KINASE"/>
    <property type="match status" value="1"/>
</dbReference>
<evidence type="ECO:0000256" key="1">
    <source>
        <dbReference type="ARBA" id="ARBA00007374"/>
    </source>
</evidence>
<evidence type="ECO:0000256" key="6">
    <source>
        <dbReference type="ARBA" id="ARBA00036164"/>
    </source>
</evidence>
<reference evidence="9" key="3">
    <citation type="submission" date="2023-05" db="EMBL/GenBank/DDBJ databases">
        <authorList>
            <person name="Smith C.H."/>
        </authorList>
    </citation>
    <scope>NUCLEOTIDE SEQUENCE</scope>
    <source>
        <strain evidence="9">CHS0354</strain>
        <tissue evidence="9">Mantle</tissue>
    </source>
</reference>
<dbReference type="EMBL" id="JAEAOA010001692">
    <property type="protein sequence ID" value="KAK3610719.1"/>
    <property type="molecule type" value="Genomic_DNA"/>
</dbReference>
<accession>A0AAE0THZ0</accession>
<dbReference type="GO" id="GO:0005524">
    <property type="term" value="F:ATP binding"/>
    <property type="evidence" value="ECO:0007669"/>
    <property type="project" value="UniProtKB-KW"/>
</dbReference>
<sequence length="381" mass="43516">MLCISRYTRYTSVQKSLRIIRMSSHRKGMDNDFPENPHLPKGTVLPRNQVAGHKHEGRSKLGLLQHEDGTILKASQKPPRGTREVDFYKQVFDATCTDKTILQLRSFLPRFFGVCHLEEYPDVTYLKLENIVYPFRKPCVVDIKMGKRTYDPEAGPAKIAKEVTKFPYVEKFGFQFTGMQTYDPVEQKTKFYDKFFCRKLGEDELLKKGLGAFFNLQQCLRRDAIQVLLEKLREIESWFASQTMFSFYASSLLLVYEGDMPYNNYLSPCIQCHSKEDSGCGSSGCGSTELDQNEDSSGCTCESDKTDDISSISIENSSSVISTSLNDIKTESSEDLHNDAIADVRMIDFTHVFSQGEIDENYLFGLRNLIRNLEMLLELPS</sequence>
<comment type="similarity">
    <text evidence="1 8">Belongs to the inositol phosphokinase (IPK) family.</text>
</comment>
<dbReference type="GO" id="GO:0051765">
    <property type="term" value="F:inositol tetrakisphosphate kinase activity"/>
    <property type="evidence" value="ECO:0007669"/>
    <property type="project" value="TreeGrafter"/>
</dbReference>
<dbReference type="PANTHER" id="PTHR12400:SF51">
    <property type="entry name" value="INOSITOL POLYPHOSPHATE MULTIKINASE"/>
    <property type="match status" value="1"/>
</dbReference>
<dbReference type="GO" id="GO:0008440">
    <property type="term" value="F:inositol-1,4,5-trisphosphate 3-kinase activity"/>
    <property type="evidence" value="ECO:0007669"/>
    <property type="project" value="TreeGrafter"/>
</dbReference>
<comment type="catalytic activity">
    <reaction evidence="7">
        <text>1D-myo-inositol 1,3,4,6-tetrakisphosphate + ATP = 1D-myo-inositol 1,3,4,5,6-pentakisphosphate + ADP + H(+)</text>
        <dbReference type="Rhea" id="RHEA:12717"/>
        <dbReference type="ChEBI" id="CHEBI:15378"/>
        <dbReference type="ChEBI" id="CHEBI:30616"/>
        <dbReference type="ChEBI" id="CHEBI:57660"/>
        <dbReference type="ChEBI" id="CHEBI:57733"/>
        <dbReference type="ChEBI" id="CHEBI:456216"/>
        <dbReference type="EC" id="2.7.1.140"/>
    </reaction>
</comment>
<keyword evidence="4 8" id="KW-0418">Kinase</keyword>
<dbReference type="AlphaFoldDB" id="A0AAE0THZ0"/>
<reference evidence="9" key="2">
    <citation type="journal article" date="2021" name="Genome Biol. Evol.">
        <title>Developing a high-quality reference genome for a parasitic bivalve with doubly uniparental inheritance (Bivalvia: Unionida).</title>
        <authorList>
            <person name="Smith C.H."/>
        </authorList>
    </citation>
    <scope>NUCLEOTIDE SEQUENCE</scope>
    <source>
        <strain evidence="9">CHS0354</strain>
        <tissue evidence="9">Mantle</tissue>
    </source>
</reference>
<keyword evidence="5" id="KW-0067">ATP-binding</keyword>
<gene>
    <name evidence="9" type="ORF">CHS0354_028111</name>
</gene>
<dbReference type="InterPro" id="IPR038286">
    <property type="entry name" value="IPK_sf"/>
</dbReference>
<name>A0AAE0THZ0_9BIVA</name>
<keyword evidence="10" id="KW-1185">Reference proteome</keyword>
<evidence type="ECO:0000256" key="8">
    <source>
        <dbReference type="RuleBase" id="RU363090"/>
    </source>
</evidence>
<keyword evidence="2 8" id="KW-0808">Transferase</keyword>
<organism evidence="9 10">
    <name type="scientific">Potamilus streckersoni</name>
    <dbReference type="NCBI Taxonomy" id="2493646"/>
    <lineage>
        <taxon>Eukaryota</taxon>
        <taxon>Metazoa</taxon>
        <taxon>Spiralia</taxon>
        <taxon>Lophotrochozoa</taxon>
        <taxon>Mollusca</taxon>
        <taxon>Bivalvia</taxon>
        <taxon>Autobranchia</taxon>
        <taxon>Heteroconchia</taxon>
        <taxon>Palaeoheterodonta</taxon>
        <taxon>Unionida</taxon>
        <taxon>Unionoidea</taxon>
        <taxon>Unionidae</taxon>
        <taxon>Ambleminae</taxon>
        <taxon>Lampsilini</taxon>
        <taxon>Potamilus</taxon>
    </lineage>
</organism>
<evidence type="ECO:0000313" key="10">
    <source>
        <dbReference type="Proteomes" id="UP001195483"/>
    </source>
</evidence>
<dbReference type="Proteomes" id="UP001195483">
    <property type="component" value="Unassembled WGS sequence"/>
</dbReference>
<reference evidence="9" key="1">
    <citation type="journal article" date="2021" name="Genome Biol. Evol.">
        <title>A High-Quality Reference Genome for a Parasitic Bivalve with Doubly Uniparental Inheritance (Bivalvia: Unionida).</title>
        <authorList>
            <person name="Smith C.H."/>
        </authorList>
    </citation>
    <scope>NUCLEOTIDE SEQUENCE</scope>
    <source>
        <strain evidence="9">CHS0354</strain>
    </source>
</reference>
<dbReference type="Gene3D" id="3.30.470.160">
    <property type="entry name" value="Inositol polyphosphate kinase"/>
    <property type="match status" value="1"/>
</dbReference>
<dbReference type="EC" id="2.7.-.-" evidence="8"/>
<dbReference type="GO" id="GO:0005737">
    <property type="term" value="C:cytoplasm"/>
    <property type="evidence" value="ECO:0007669"/>
    <property type="project" value="TreeGrafter"/>
</dbReference>
<dbReference type="SUPFAM" id="SSF56104">
    <property type="entry name" value="SAICAR synthase-like"/>
    <property type="match status" value="1"/>
</dbReference>
<dbReference type="Pfam" id="PF03770">
    <property type="entry name" value="IPK"/>
    <property type="match status" value="1"/>
</dbReference>
<dbReference type="GO" id="GO:0005634">
    <property type="term" value="C:nucleus"/>
    <property type="evidence" value="ECO:0007669"/>
    <property type="project" value="TreeGrafter"/>
</dbReference>
<comment type="catalytic activity">
    <reaction evidence="6">
        <text>1D-myo-inositol 1,4,5-trisphosphate + 2 ATP = 1D-myo-inositol 1,3,4,5,6-pentakisphosphate + 2 ADP + 2 H(+)</text>
        <dbReference type="Rhea" id="RHEA:32359"/>
        <dbReference type="ChEBI" id="CHEBI:15378"/>
        <dbReference type="ChEBI" id="CHEBI:30616"/>
        <dbReference type="ChEBI" id="CHEBI:57733"/>
        <dbReference type="ChEBI" id="CHEBI:203600"/>
        <dbReference type="ChEBI" id="CHEBI:456216"/>
        <dbReference type="EC" id="2.7.1.151"/>
    </reaction>
</comment>
<dbReference type="GO" id="GO:0032958">
    <property type="term" value="P:inositol phosphate biosynthetic process"/>
    <property type="evidence" value="ECO:0007669"/>
    <property type="project" value="InterPro"/>
</dbReference>
<evidence type="ECO:0000256" key="5">
    <source>
        <dbReference type="ARBA" id="ARBA00022840"/>
    </source>
</evidence>
<dbReference type="InterPro" id="IPR005522">
    <property type="entry name" value="IPK"/>
</dbReference>
<protein>
    <recommendedName>
        <fullName evidence="8">Kinase</fullName>
        <ecNumber evidence="8">2.7.-.-</ecNumber>
    </recommendedName>
</protein>
<evidence type="ECO:0000256" key="7">
    <source>
        <dbReference type="ARBA" id="ARBA00036525"/>
    </source>
</evidence>
<evidence type="ECO:0000313" key="9">
    <source>
        <dbReference type="EMBL" id="KAK3610719.1"/>
    </source>
</evidence>
<evidence type="ECO:0000256" key="3">
    <source>
        <dbReference type="ARBA" id="ARBA00022741"/>
    </source>
</evidence>
<keyword evidence="3" id="KW-0547">Nucleotide-binding</keyword>
<evidence type="ECO:0000256" key="4">
    <source>
        <dbReference type="ARBA" id="ARBA00022777"/>
    </source>
</evidence>
<comment type="caution">
    <text evidence="9">The sequence shown here is derived from an EMBL/GenBank/DDBJ whole genome shotgun (WGS) entry which is preliminary data.</text>
</comment>
<evidence type="ECO:0000256" key="2">
    <source>
        <dbReference type="ARBA" id="ARBA00022679"/>
    </source>
</evidence>
<proteinExistence type="inferred from homology"/>